<dbReference type="Proteomes" id="UP001233999">
    <property type="component" value="Unassembled WGS sequence"/>
</dbReference>
<feature type="non-terminal residue" evidence="1">
    <location>
        <position position="1"/>
    </location>
</feature>
<organism evidence="1 2">
    <name type="scientific">Diploptera punctata</name>
    <name type="common">Pacific beetle cockroach</name>
    <dbReference type="NCBI Taxonomy" id="6984"/>
    <lineage>
        <taxon>Eukaryota</taxon>
        <taxon>Metazoa</taxon>
        <taxon>Ecdysozoa</taxon>
        <taxon>Arthropoda</taxon>
        <taxon>Hexapoda</taxon>
        <taxon>Insecta</taxon>
        <taxon>Pterygota</taxon>
        <taxon>Neoptera</taxon>
        <taxon>Polyneoptera</taxon>
        <taxon>Dictyoptera</taxon>
        <taxon>Blattodea</taxon>
        <taxon>Blaberoidea</taxon>
        <taxon>Blaberidae</taxon>
        <taxon>Diplopterinae</taxon>
        <taxon>Diploptera</taxon>
    </lineage>
</organism>
<comment type="caution">
    <text evidence="1">The sequence shown here is derived from an EMBL/GenBank/DDBJ whole genome shotgun (WGS) entry which is preliminary data.</text>
</comment>
<evidence type="ECO:0000313" key="2">
    <source>
        <dbReference type="Proteomes" id="UP001233999"/>
    </source>
</evidence>
<dbReference type="AlphaFoldDB" id="A0AAD7ZV22"/>
<keyword evidence="2" id="KW-1185">Reference proteome</keyword>
<dbReference type="EMBL" id="JASPKZ010006473">
    <property type="protein sequence ID" value="KAJ9587175.1"/>
    <property type="molecule type" value="Genomic_DNA"/>
</dbReference>
<reference evidence="1" key="2">
    <citation type="submission" date="2023-05" db="EMBL/GenBank/DDBJ databases">
        <authorList>
            <person name="Fouks B."/>
        </authorList>
    </citation>
    <scope>NUCLEOTIDE SEQUENCE</scope>
    <source>
        <strain evidence="1">Stay&amp;Tobe</strain>
        <tissue evidence="1">Testes</tissue>
    </source>
</reference>
<gene>
    <name evidence="1" type="ORF">L9F63_019304</name>
</gene>
<reference evidence="1" key="1">
    <citation type="journal article" date="2023" name="IScience">
        <title>Live-bearing cockroach genome reveals convergent evolutionary mechanisms linked to viviparity in insects and beyond.</title>
        <authorList>
            <person name="Fouks B."/>
            <person name="Harrison M.C."/>
            <person name="Mikhailova A.A."/>
            <person name="Marchal E."/>
            <person name="English S."/>
            <person name="Carruthers M."/>
            <person name="Jennings E.C."/>
            <person name="Chiamaka E.L."/>
            <person name="Frigard R.A."/>
            <person name="Pippel M."/>
            <person name="Attardo G.M."/>
            <person name="Benoit J.B."/>
            <person name="Bornberg-Bauer E."/>
            <person name="Tobe S.S."/>
        </authorList>
    </citation>
    <scope>NUCLEOTIDE SEQUENCE</scope>
    <source>
        <strain evidence="1">Stay&amp;Tobe</strain>
    </source>
</reference>
<evidence type="ECO:0000313" key="1">
    <source>
        <dbReference type="EMBL" id="KAJ9587175.1"/>
    </source>
</evidence>
<feature type="non-terminal residue" evidence="1">
    <location>
        <position position="51"/>
    </location>
</feature>
<proteinExistence type="predicted"/>
<name>A0AAD7ZV22_DIPPU</name>
<sequence length="51" mass="5999">NLEAYYSTPLGLKRNAICIYRCFLLERPCCTILSKNIREKNLSYQSLNFSH</sequence>
<protein>
    <submittedName>
        <fullName evidence="1">Uncharacterized protein</fullName>
    </submittedName>
</protein>
<accession>A0AAD7ZV22</accession>